<feature type="domain" description="N-acetyltransferase" evidence="3">
    <location>
        <begin position="17"/>
        <end position="175"/>
    </location>
</feature>
<evidence type="ECO:0000259" key="3">
    <source>
        <dbReference type="PROSITE" id="PS51186"/>
    </source>
</evidence>
<sequence>MYTRYAGATMPTRVPEPVLRPATANDSDALADIWYHGWRDGHLGHVPATLLAYRRPADFRSRMPGQLECTTVATIGERLVGFVTVRADEVEQLYVDAAARGTGTAAKLLRFGESAIAATYQRAWLAVVAGNARARRFYERQGWQDRGAMDYAAATADGGTVVVPSRCYEKIISRPKASSS</sequence>
<dbReference type="Gene3D" id="3.40.630.30">
    <property type="match status" value="1"/>
</dbReference>
<reference evidence="4 5" key="1">
    <citation type="submission" date="2020-03" db="EMBL/GenBank/DDBJ databases">
        <title>Sequencing the genomes of 1000 actinobacteria strains.</title>
        <authorList>
            <person name="Klenk H.-P."/>
        </authorList>
    </citation>
    <scope>NUCLEOTIDE SEQUENCE [LARGE SCALE GENOMIC DNA]</scope>
    <source>
        <strain evidence="4 5">DSM 45685</strain>
    </source>
</reference>
<evidence type="ECO:0000313" key="5">
    <source>
        <dbReference type="Proteomes" id="UP000545493"/>
    </source>
</evidence>
<dbReference type="InterPro" id="IPR050832">
    <property type="entry name" value="Bact_Acetyltransf"/>
</dbReference>
<protein>
    <submittedName>
        <fullName evidence="4">GNAT superfamily N-acetyltransferase</fullName>
    </submittedName>
</protein>
<name>A0A7X5UQ65_9PSEU</name>
<gene>
    <name evidence="4" type="ORF">FHU38_002479</name>
</gene>
<keyword evidence="1 4" id="KW-0808">Transferase</keyword>
<keyword evidence="5" id="KW-1185">Reference proteome</keyword>
<evidence type="ECO:0000313" key="4">
    <source>
        <dbReference type="EMBL" id="NIJ12135.1"/>
    </source>
</evidence>
<dbReference type="InterPro" id="IPR016181">
    <property type="entry name" value="Acyl_CoA_acyltransferase"/>
</dbReference>
<dbReference type="SUPFAM" id="SSF55729">
    <property type="entry name" value="Acyl-CoA N-acyltransferases (Nat)"/>
    <property type="match status" value="1"/>
</dbReference>
<dbReference type="PANTHER" id="PTHR43877">
    <property type="entry name" value="AMINOALKYLPHOSPHONATE N-ACETYLTRANSFERASE-RELATED-RELATED"/>
    <property type="match status" value="1"/>
</dbReference>
<dbReference type="InterPro" id="IPR000182">
    <property type="entry name" value="GNAT_dom"/>
</dbReference>
<keyword evidence="2" id="KW-0012">Acyltransferase</keyword>
<dbReference type="PROSITE" id="PS51186">
    <property type="entry name" value="GNAT"/>
    <property type="match status" value="1"/>
</dbReference>
<dbReference type="GO" id="GO:0016747">
    <property type="term" value="F:acyltransferase activity, transferring groups other than amino-acyl groups"/>
    <property type="evidence" value="ECO:0007669"/>
    <property type="project" value="InterPro"/>
</dbReference>
<dbReference type="RefSeq" id="WP_243852243.1">
    <property type="nucleotide sequence ID" value="NZ_JAAOYM010000001.1"/>
</dbReference>
<evidence type="ECO:0000256" key="1">
    <source>
        <dbReference type="ARBA" id="ARBA00022679"/>
    </source>
</evidence>
<dbReference type="EMBL" id="JAAOYM010000001">
    <property type="protein sequence ID" value="NIJ12135.1"/>
    <property type="molecule type" value="Genomic_DNA"/>
</dbReference>
<evidence type="ECO:0000256" key="2">
    <source>
        <dbReference type="ARBA" id="ARBA00023315"/>
    </source>
</evidence>
<comment type="caution">
    <text evidence="4">The sequence shown here is derived from an EMBL/GenBank/DDBJ whole genome shotgun (WGS) entry which is preliminary data.</text>
</comment>
<dbReference type="AlphaFoldDB" id="A0A7X5UQ65"/>
<organism evidence="4 5">
    <name type="scientific">Saccharomonospora amisosensis</name>
    <dbReference type="NCBI Taxonomy" id="1128677"/>
    <lineage>
        <taxon>Bacteria</taxon>
        <taxon>Bacillati</taxon>
        <taxon>Actinomycetota</taxon>
        <taxon>Actinomycetes</taxon>
        <taxon>Pseudonocardiales</taxon>
        <taxon>Pseudonocardiaceae</taxon>
        <taxon>Saccharomonospora</taxon>
    </lineage>
</organism>
<accession>A0A7X5UQ65</accession>
<dbReference type="Proteomes" id="UP000545493">
    <property type="component" value="Unassembled WGS sequence"/>
</dbReference>
<dbReference type="Pfam" id="PF00583">
    <property type="entry name" value="Acetyltransf_1"/>
    <property type="match status" value="1"/>
</dbReference>
<proteinExistence type="predicted"/>
<dbReference type="PANTHER" id="PTHR43877:SF2">
    <property type="entry name" value="AMINOALKYLPHOSPHONATE N-ACETYLTRANSFERASE-RELATED"/>
    <property type="match status" value="1"/>
</dbReference>